<dbReference type="Proteomes" id="UP000198211">
    <property type="component" value="Unassembled WGS sequence"/>
</dbReference>
<keyword evidence="2" id="KW-1185">Reference proteome</keyword>
<organism evidence="1 2">
    <name type="scientific">Phytophthora megakarya</name>
    <dbReference type="NCBI Taxonomy" id="4795"/>
    <lineage>
        <taxon>Eukaryota</taxon>
        <taxon>Sar</taxon>
        <taxon>Stramenopiles</taxon>
        <taxon>Oomycota</taxon>
        <taxon>Peronosporomycetes</taxon>
        <taxon>Peronosporales</taxon>
        <taxon>Peronosporaceae</taxon>
        <taxon>Phytophthora</taxon>
    </lineage>
</organism>
<dbReference type="AlphaFoldDB" id="A0A225WD47"/>
<comment type="caution">
    <text evidence="1">The sequence shown here is derived from an EMBL/GenBank/DDBJ whole genome shotgun (WGS) entry which is preliminary data.</text>
</comment>
<dbReference type="STRING" id="4795.A0A225WD47"/>
<keyword evidence="1" id="KW-0418">Kinase</keyword>
<evidence type="ECO:0000313" key="1">
    <source>
        <dbReference type="EMBL" id="OWZ15324.1"/>
    </source>
</evidence>
<dbReference type="EMBL" id="NBNE01001147">
    <property type="protein sequence ID" value="OWZ15324.1"/>
    <property type="molecule type" value="Genomic_DNA"/>
</dbReference>
<name>A0A225WD47_9STRA</name>
<proteinExistence type="predicted"/>
<protein>
    <submittedName>
        <fullName evidence="1">Protein kinase</fullName>
    </submittedName>
</protein>
<gene>
    <name evidence="1" type="ORF">PHMEG_00011051</name>
</gene>
<reference evidence="2" key="1">
    <citation type="submission" date="2017-03" db="EMBL/GenBank/DDBJ databases">
        <title>Phytopthora megakarya and P. palmivora, two closely related causual agents of cacao black pod achieved similar genome size and gene model numbers by different mechanisms.</title>
        <authorList>
            <person name="Ali S."/>
            <person name="Shao J."/>
            <person name="Larry D.J."/>
            <person name="Kronmiller B."/>
            <person name="Shen D."/>
            <person name="Strem M.D."/>
            <person name="Melnick R.L."/>
            <person name="Guiltinan M.J."/>
            <person name="Tyler B.M."/>
            <person name="Meinhardt L.W."/>
            <person name="Bailey B.A."/>
        </authorList>
    </citation>
    <scope>NUCLEOTIDE SEQUENCE [LARGE SCALE GENOMIC DNA]</scope>
    <source>
        <strain evidence="2">zdho120</strain>
    </source>
</reference>
<dbReference type="OrthoDB" id="417175at2759"/>
<sequence length="104" mass="11885">MASTSLDELLLRQWDLAVAGGVMRTNVEDTMRRRIPGDLELVIQLNPNQLKVRGHMLFVPDFRLVKPQIMTREFLLYALSISQAMRRVDFALGSLSDQICTHNT</sequence>
<evidence type="ECO:0000313" key="2">
    <source>
        <dbReference type="Proteomes" id="UP000198211"/>
    </source>
</evidence>
<accession>A0A225WD47</accession>
<dbReference type="GO" id="GO:0016301">
    <property type="term" value="F:kinase activity"/>
    <property type="evidence" value="ECO:0007669"/>
    <property type="project" value="UniProtKB-KW"/>
</dbReference>
<keyword evidence="1" id="KW-0808">Transferase</keyword>